<comment type="function">
    <text evidence="20">Probable adapter protein that bind to and organize the subcellular localization of a variety of membrane proteins containing some PDZ recognition sequence. Involved in the clustering of various receptors, possibly by acting at the receptor internalization level. Plays a role in synaptic plasticity by regulating the trafficking and internalization of AMPA receptors. May be regulated upon PRKCA activation. May regulate ASIC1/ASIC3 channel. Regulates actin polymerization by inhibiting the actin-nucleating activity of the Arp2/3 complex; the function is competitive with nucleation promoting factors and is linked to neuronal morphology regulation and AMPA receptor (AMPAR) endocytosis. Via interaction with the Arp2/3 complex involved in regulation of synaptic plasicity of excitatory synapses and required for spine shrinkage during long-term depression (LTD). Involved in regulation of astrocyte morphology, antagonistic to Arp2/3 complex activator WASL/N-WASP function.</text>
</comment>
<evidence type="ECO:0000256" key="7">
    <source>
        <dbReference type="ARBA" id="ARBA00022553"/>
    </source>
</evidence>
<dbReference type="PROSITE" id="PS50870">
    <property type="entry name" value="AH"/>
    <property type="match status" value="1"/>
</dbReference>
<keyword evidence="9" id="KW-0479">Metal-binding</keyword>
<evidence type="ECO:0000256" key="12">
    <source>
        <dbReference type="ARBA" id="ARBA00023018"/>
    </source>
</evidence>
<dbReference type="GO" id="GO:0014069">
    <property type="term" value="C:postsynaptic density"/>
    <property type="evidence" value="ECO:0007669"/>
    <property type="project" value="UniProtKB-SubCell"/>
</dbReference>
<protein>
    <recommendedName>
        <fullName evidence="5">PRKCA-binding protein</fullName>
    </recommendedName>
    <alternativeName>
        <fullName evidence="19">Protein interacting with C kinase 1</fullName>
    </alternativeName>
    <alternativeName>
        <fullName evidence="18">Protein kinase C-alpha-binding protein</fullName>
    </alternativeName>
</protein>
<dbReference type="OrthoDB" id="5917245at2759"/>
<name>A0A7I8VRG4_9ANNE</name>
<dbReference type="Gene3D" id="2.30.42.10">
    <property type="match status" value="1"/>
</dbReference>
<keyword evidence="10" id="KW-0862">Zinc</keyword>
<feature type="domain" description="AH" evidence="26">
    <location>
        <begin position="163"/>
        <end position="376"/>
    </location>
</feature>
<dbReference type="CDD" id="cd07659">
    <property type="entry name" value="BAR_PICK1"/>
    <property type="match status" value="1"/>
</dbReference>
<evidence type="ECO:0000256" key="24">
    <source>
        <dbReference type="SAM" id="MobiDB-lite"/>
    </source>
</evidence>
<evidence type="ECO:0000256" key="10">
    <source>
        <dbReference type="ARBA" id="ARBA00022833"/>
    </source>
</evidence>
<dbReference type="Gene3D" id="1.20.1270.60">
    <property type="entry name" value="Arfaptin homology (AH) domain/BAR domain"/>
    <property type="match status" value="1"/>
</dbReference>
<organism evidence="27 28">
    <name type="scientific">Dimorphilus gyrociliatus</name>
    <dbReference type="NCBI Taxonomy" id="2664684"/>
    <lineage>
        <taxon>Eukaryota</taxon>
        <taxon>Metazoa</taxon>
        <taxon>Spiralia</taxon>
        <taxon>Lophotrochozoa</taxon>
        <taxon>Annelida</taxon>
        <taxon>Polychaeta</taxon>
        <taxon>Polychaeta incertae sedis</taxon>
        <taxon>Dinophilidae</taxon>
        <taxon>Dimorphilus</taxon>
    </lineage>
</organism>
<keyword evidence="11" id="KW-0106">Calcium</keyword>
<evidence type="ECO:0000256" key="21">
    <source>
        <dbReference type="ARBA" id="ARBA00034102"/>
    </source>
</evidence>
<evidence type="ECO:0000256" key="19">
    <source>
        <dbReference type="ARBA" id="ARBA00032804"/>
    </source>
</evidence>
<evidence type="ECO:0000259" key="25">
    <source>
        <dbReference type="PROSITE" id="PS50106"/>
    </source>
</evidence>
<comment type="subcellular location">
    <subcellularLocation>
        <location evidence="2">Cytoplasm</location>
        <location evidence="2">Cytoskeleton</location>
    </subcellularLocation>
    <subcellularLocation>
        <location evidence="3">Cytoplasm</location>
        <location evidence="3">Perinuclear region</location>
    </subcellularLocation>
    <subcellularLocation>
        <location evidence="4">Membrane</location>
        <topology evidence="4">Lipid-anchor</topology>
    </subcellularLocation>
    <subcellularLocation>
        <location evidence="1">Membrane</location>
        <topology evidence="1">Peripheral membrane protein</topology>
    </subcellularLocation>
    <subcellularLocation>
        <location evidence="22">Postsynaptic density</location>
    </subcellularLocation>
    <subcellularLocation>
        <location evidence="21">Synapse</location>
        <location evidence="21">Synaptosome</location>
    </subcellularLocation>
</comment>
<dbReference type="GO" id="GO:0005543">
    <property type="term" value="F:phospholipid binding"/>
    <property type="evidence" value="ECO:0007669"/>
    <property type="project" value="TreeGrafter"/>
</dbReference>
<evidence type="ECO:0000259" key="26">
    <source>
        <dbReference type="PROSITE" id="PS50870"/>
    </source>
</evidence>
<evidence type="ECO:0000256" key="4">
    <source>
        <dbReference type="ARBA" id="ARBA00004635"/>
    </source>
</evidence>
<evidence type="ECO:0000256" key="9">
    <source>
        <dbReference type="ARBA" id="ARBA00022723"/>
    </source>
</evidence>
<evidence type="ECO:0000256" key="17">
    <source>
        <dbReference type="ARBA" id="ARBA00023288"/>
    </source>
</evidence>
<dbReference type="InterPro" id="IPR037959">
    <property type="entry name" value="PICK1_BAR"/>
</dbReference>
<dbReference type="GO" id="GO:0043113">
    <property type="term" value="P:receptor clustering"/>
    <property type="evidence" value="ECO:0007669"/>
    <property type="project" value="TreeGrafter"/>
</dbReference>
<proteinExistence type="predicted"/>
<dbReference type="GO" id="GO:0008021">
    <property type="term" value="C:synaptic vesicle"/>
    <property type="evidence" value="ECO:0007669"/>
    <property type="project" value="TreeGrafter"/>
</dbReference>
<dbReference type="InterPro" id="IPR027267">
    <property type="entry name" value="AH/BAR_dom_sf"/>
</dbReference>
<evidence type="ECO:0000313" key="27">
    <source>
        <dbReference type="EMBL" id="CAD5118849.1"/>
    </source>
</evidence>
<comment type="subunit">
    <text evidence="23">Monomer and homodimer. Interacts with CXADR. Interacts presynaptically with the glutamate receptors GRIA2, GRIA3, GRIK3, isoform 3 of GRIA4, isoform A of GRM4, GRM7 and GRM8; with NAPA and NAPB; and with BTG2. The interaction with NAPA and NAPB disrupts the interaction with GRIA2, conducting to the internalization of GRIA2. Interacts with PRKCA; with the amine transporters SLC6A2 and SLC6A3; with the channels ASIC1 and ASIC2; with the GTP-binding proteins ARF1 and ARF3; with the ephrin receptor tyrosine kinases EPHA7, EPHB1 and EPHB2; with ERBB2 and through its PDZ domain with the C-terminal tail of PRLHR. Interacts with UNC5A. Interacts (via AH domain) with NCS1/FREQ; in a calcium-dependent manner. Interacts with F-actin and associates with the ARP2/3 complex. Interacts (via PDZ domain) with ARF1 (activated); the interaction blocks Arp2/3 complex inhibition. Interacts with SORCS3.</text>
</comment>
<dbReference type="FunFam" id="2.30.42.10:FF:000073">
    <property type="entry name" value="Interacting with PRKCA"/>
    <property type="match status" value="1"/>
</dbReference>
<gene>
    <name evidence="27" type="ORF">DGYR_LOCUS7164</name>
</gene>
<dbReference type="AlphaFoldDB" id="A0A7I8VRG4"/>
<dbReference type="GO" id="GO:0019904">
    <property type="term" value="F:protein domain specific binding"/>
    <property type="evidence" value="ECO:0007669"/>
    <property type="project" value="InterPro"/>
</dbReference>
<evidence type="ECO:0000256" key="3">
    <source>
        <dbReference type="ARBA" id="ARBA00004556"/>
    </source>
</evidence>
<feature type="region of interest" description="Disordered" evidence="24">
    <location>
        <begin position="389"/>
        <end position="456"/>
    </location>
</feature>
<evidence type="ECO:0000256" key="5">
    <source>
        <dbReference type="ARBA" id="ARBA00017975"/>
    </source>
</evidence>
<feature type="compositionally biased region" description="Basic and acidic residues" evidence="24">
    <location>
        <begin position="411"/>
        <end position="422"/>
    </location>
</feature>
<dbReference type="SUPFAM" id="SSF50156">
    <property type="entry name" value="PDZ domain-like"/>
    <property type="match status" value="1"/>
</dbReference>
<feature type="compositionally biased region" description="Polar residues" evidence="24">
    <location>
        <begin position="447"/>
        <end position="456"/>
    </location>
</feature>
<keyword evidence="16" id="KW-0206">Cytoskeleton</keyword>
<evidence type="ECO:0000256" key="20">
    <source>
        <dbReference type="ARBA" id="ARBA00033721"/>
    </source>
</evidence>
<feature type="domain" description="PDZ" evidence="25">
    <location>
        <begin position="41"/>
        <end position="124"/>
    </location>
</feature>
<evidence type="ECO:0000256" key="13">
    <source>
        <dbReference type="ARBA" id="ARBA00023136"/>
    </source>
</evidence>
<reference evidence="27 28" key="1">
    <citation type="submission" date="2020-08" db="EMBL/GenBank/DDBJ databases">
        <authorList>
            <person name="Hejnol A."/>
        </authorList>
    </citation>
    <scope>NUCLEOTIDE SEQUENCE [LARGE SCALE GENOMIC DNA]</scope>
</reference>
<dbReference type="PANTHER" id="PTHR12141">
    <property type="entry name" value="ARFAPTIN-RELATED"/>
    <property type="match status" value="1"/>
</dbReference>
<evidence type="ECO:0000256" key="15">
    <source>
        <dbReference type="ARBA" id="ARBA00023203"/>
    </source>
</evidence>
<dbReference type="GO" id="GO:0046872">
    <property type="term" value="F:metal ion binding"/>
    <property type="evidence" value="ECO:0007669"/>
    <property type="project" value="UniProtKB-KW"/>
</dbReference>
<evidence type="ECO:0000256" key="8">
    <source>
        <dbReference type="ARBA" id="ARBA00022599"/>
    </source>
</evidence>
<dbReference type="SMART" id="SM01015">
    <property type="entry name" value="Arfaptin"/>
    <property type="match status" value="1"/>
</dbReference>
<dbReference type="CDD" id="cd06722">
    <property type="entry name" value="PDZ_PICK1-like"/>
    <property type="match status" value="1"/>
</dbReference>
<dbReference type="InterPro" id="IPR030798">
    <property type="entry name" value="Arfaptin_fam"/>
</dbReference>
<evidence type="ECO:0000256" key="23">
    <source>
        <dbReference type="ARBA" id="ARBA00093501"/>
    </source>
</evidence>
<keyword evidence="6" id="KW-0963">Cytoplasm</keyword>
<keyword evidence="15" id="KW-0009">Actin-binding</keyword>
<evidence type="ECO:0000256" key="14">
    <source>
        <dbReference type="ARBA" id="ARBA00023139"/>
    </source>
</evidence>
<evidence type="ECO:0000313" key="28">
    <source>
        <dbReference type="Proteomes" id="UP000549394"/>
    </source>
</evidence>
<evidence type="ECO:0000256" key="22">
    <source>
        <dbReference type="ARBA" id="ARBA00034105"/>
    </source>
</evidence>
<dbReference type="InterPro" id="IPR010504">
    <property type="entry name" value="AH_dom"/>
</dbReference>
<keyword evidence="14" id="KW-0564">Palmitate</keyword>
<keyword evidence="17" id="KW-0449">Lipoprotein</keyword>
<keyword evidence="7" id="KW-0597">Phosphoprotein</keyword>
<feature type="compositionally biased region" description="Acidic residues" evidence="24">
    <location>
        <begin position="397"/>
        <end position="410"/>
    </location>
</feature>
<dbReference type="PANTHER" id="PTHR12141:SF1">
    <property type="entry name" value="PRKCA-BINDING PROTEIN"/>
    <property type="match status" value="1"/>
</dbReference>
<dbReference type="Pfam" id="PF00595">
    <property type="entry name" value="PDZ"/>
    <property type="match status" value="1"/>
</dbReference>
<keyword evidence="12" id="KW-0770">Synapse</keyword>
<dbReference type="Proteomes" id="UP000549394">
    <property type="component" value="Unassembled WGS sequence"/>
</dbReference>
<keyword evidence="8" id="KW-0771">Synaptosome</keyword>
<accession>A0A7I8VRG4</accession>
<dbReference type="GO" id="GO:0098842">
    <property type="term" value="C:postsynaptic early endosome"/>
    <property type="evidence" value="ECO:0007669"/>
    <property type="project" value="TreeGrafter"/>
</dbReference>
<dbReference type="GO" id="GO:0034315">
    <property type="term" value="P:regulation of Arp2/3 complex-mediated actin nucleation"/>
    <property type="evidence" value="ECO:0007669"/>
    <property type="project" value="TreeGrafter"/>
</dbReference>
<evidence type="ECO:0000256" key="16">
    <source>
        <dbReference type="ARBA" id="ARBA00023212"/>
    </source>
</evidence>
<evidence type="ECO:0000256" key="6">
    <source>
        <dbReference type="ARBA" id="ARBA00022490"/>
    </source>
</evidence>
<evidence type="ECO:0000256" key="1">
    <source>
        <dbReference type="ARBA" id="ARBA00004170"/>
    </source>
</evidence>
<dbReference type="GO" id="GO:0002092">
    <property type="term" value="P:positive regulation of receptor internalization"/>
    <property type="evidence" value="ECO:0007669"/>
    <property type="project" value="TreeGrafter"/>
</dbReference>
<dbReference type="GO" id="GO:0005886">
    <property type="term" value="C:plasma membrane"/>
    <property type="evidence" value="ECO:0007669"/>
    <property type="project" value="GOC"/>
</dbReference>
<dbReference type="SMART" id="SM00228">
    <property type="entry name" value="PDZ"/>
    <property type="match status" value="1"/>
</dbReference>
<dbReference type="GO" id="GO:0006886">
    <property type="term" value="P:intracellular protein transport"/>
    <property type="evidence" value="ECO:0007669"/>
    <property type="project" value="TreeGrafter"/>
</dbReference>
<dbReference type="Pfam" id="PF06456">
    <property type="entry name" value="Arfaptin"/>
    <property type="match status" value="1"/>
</dbReference>
<evidence type="ECO:0000256" key="18">
    <source>
        <dbReference type="ARBA" id="ARBA00031097"/>
    </source>
</evidence>
<dbReference type="GO" id="GO:0097062">
    <property type="term" value="P:dendritic spine maintenance"/>
    <property type="evidence" value="ECO:0007669"/>
    <property type="project" value="TreeGrafter"/>
</dbReference>
<dbReference type="FunFam" id="1.20.1270.60:FF:000023">
    <property type="entry name" value="Interacting with PRKCA"/>
    <property type="match status" value="1"/>
</dbReference>
<sequence length="456" mass="51246">MPKYSYMPVLTFDPDIETKMPRIKDYNQFEDRMGMTVTSGTTTLRKSDQNLVGISIGGGSPLCPCVFIVQVFDNTPASIDGTLAAGDEIVAIEGKSVKGRSKVEVARMIQSVKDCVKINYNKLHADPKQGKTLDIVLKKIKHKVVEGMSASTADALGLSRAILCNDSLVKKLGELERTAEMYKGMVDHTKEIIKCFLELSNSHRDFGDIFSEIGVREPQPAASKAFSTLGEAHRNVEKSALQCLSKVKPVVQDLNTFLNKAVPDTKLTVKKYLDVKFEYLSYCLKVKEMDDEEYAFNSLGEPLYRVETGNYEYRLILRCRQLAKKKFANLRSDVLVKLELLDQKHVQDVVFQLQRLITAMSSYHTDCHEILKGAQLFPIEVDLAQSTLSYTNTDDNHPDEDGDEDGEEVDEQSHTRVTRPDINDLFAEEAIEAKETEEPREEETEDNANTPLISID</sequence>
<evidence type="ECO:0000256" key="11">
    <source>
        <dbReference type="ARBA" id="ARBA00022837"/>
    </source>
</evidence>
<dbReference type="GO" id="GO:0003779">
    <property type="term" value="F:actin binding"/>
    <property type="evidence" value="ECO:0007669"/>
    <property type="project" value="UniProtKB-KW"/>
</dbReference>
<dbReference type="PROSITE" id="PS50106">
    <property type="entry name" value="PDZ"/>
    <property type="match status" value="1"/>
</dbReference>
<keyword evidence="28" id="KW-1185">Reference proteome</keyword>
<dbReference type="GO" id="GO:0032588">
    <property type="term" value="C:trans-Golgi network membrane"/>
    <property type="evidence" value="ECO:0007669"/>
    <property type="project" value="TreeGrafter"/>
</dbReference>
<keyword evidence="13" id="KW-0472">Membrane</keyword>
<dbReference type="GO" id="GO:0043005">
    <property type="term" value="C:neuron projection"/>
    <property type="evidence" value="ECO:0007669"/>
    <property type="project" value="UniProtKB-KW"/>
</dbReference>
<comment type="caution">
    <text evidence="27">The sequence shown here is derived from an EMBL/GenBank/DDBJ whole genome shotgun (WGS) entry which is preliminary data.</text>
</comment>
<dbReference type="EMBL" id="CAJFCJ010000009">
    <property type="protein sequence ID" value="CAD5118849.1"/>
    <property type="molecule type" value="Genomic_DNA"/>
</dbReference>
<dbReference type="InterPro" id="IPR036034">
    <property type="entry name" value="PDZ_sf"/>
</dbReference>
<evidence type="ECO:0000256" key="2">
    <source>
        <dbReference type="ARBA" id="ARBA00004245"/>
    </source>
</evidence>
<dbReference type="InterPro" id="IPR001478">
    <property type="entry name" value="PDZ"/>
</dbReference>
<dbReference type="GO" id="GO:0005856">
    <property type="term" value="C:cytoskeleton"/>
    <property type="evidence" value="ECO:0007669"/>
    <property type="project" value="UniProtKB-SubCell"/>
</dbReference>
<dbReference type="GO" id="GO:0005080">
    <property type="term" value="F:protein kinase C binding"/>
    <property type="evidence" value="ECO:0007669"/>
    <property type="project" value="TreeGrafter"/>
</dbReference>
<dbReference type="SUPFAM" id="SSF103657">
    <property type="entry name" value="BAR/IMD domain-like"/>
    <property type="match status" value="1"/>
</dbReference>
<dbReference type="GO" id="GO:0048471">
    <property type="term" value="C:perinuclear region of cytoplasm"/>
    <property type="evidence" value="ECO:0007669"/>
    <property type="project" value="UniProtKB-SubCell"/>
</dbReference>